<proteinExistence type="predicted"/>
<organism evidence="1">
    <name type="scientific">Tupanvirus soda lake</name>
    <dbReference type="NCBI Taxonomy" id="2126985"/>
    <lineage>
        <taxon>Viruses</taxon>
        <taxon>Varidnaviria</taxon>
        <taxon>Bamfordvirae</taxon>
        <taxon>Nucleocytoviricota</taxon>
        <taxon>Megaviricetes</taxon>
        <taxon>Imitervirales</taxon>
        <taxon>Mimiviridae</taxon>
        <taxon>Megamimivirinae</taxon>
        <taxon>Tupanvirus</taxon>
        <taxon>Tupanvirus salinum</taxon>
    </lineage>
</organism>
<protein>
    <submittedName>
        <fullName evidence="1">Putative orfan</fullName>
    </submittedName>
</protein>
<dbReference type="KEGG" id="vg:80519353"/>
<reference evidence="1" key="2">
    <citation type="journal article" date="2018" name="Nat. Commun.">
        <title>Tailed giant Tupanvirus possesses the most complete translational apparatus of the known virosphere.</title>
        <authorList>
            <person name="Abrahao J."/>
            <person name="Silva L."/>
            <person name="Silva L.S."/>
            <person name="Khalil J.Y.B."/>
            <person name="Rodrigues R."/>
            <person name="Arantes T."/>
            <person name="Assis F."/>
            <person name="Boratto P."/>
            <person name="Andrade M."/>
            <person name="Kroon E.G."/>
            <person name="Ribeiro B."/>
            <person name="Bergier I."/>
            <person name="Seligmann H."/>
            <person name="Ghigo E."/>
            <person name="Colson P."/>
            <person name="Levasseur A."/>
            <person name="Kroemer G."/>
            <person name="Raoult D."/>
            <person name="La Scola B."/>
        </authorList>
    </citation>
    <scope>NUCLEOTIDE SEQUENCE [LARGE SCALE GENOMIC DNA]</scope>
    <source>
        <strain evidence="1">Soda lake</strain>
    </source>
</reference>
<dbReference type="EMBL" id="KY523104">
    <property type="protein sequence ID" value="QKU35905.1"/>
    <property type="molecule type" value="Genomic_DNA"/>
</dbReference>
<sequence>MMEKHIKGEEHIIHCMEQLWRFSRMFKDESVDNKSRKMQFGYNLGRLVVLLKNIDRVYGLNQNLRSYTLQMATGVIGMGLNETEHFENCQVDFGFAIGFVQESLCQNHEIWWKPISPYAEKENWNEVAKITRNILDKQNISGATHYFFPVFEWETELDWSRIFDTVVNANNVIMAEFY</sequence>
<dbReference type="GeneID" id="80519353"/>
<evidence type="ECO:0000313" key="1">
    <source>
        <dbReference type="EMBL" id="QKU35905.1"/>
    </source>
</evidence>
<dbReference type="RefSeq" id="YP_010782589.1">
    <property type="nucleotide sequence ID" value="NC_075039.1"/>
</dbReference>
<name>A0A6N1NNR0_9VIRU</name>
<reference evidence="1" key="1">
    <citation type="submission" date="2017-01" db="EMBL/GenBank/DDBJ databases">
        <authorList>
            <person name="Assis F.L."/>
            <person name="Abrahao J.S."/>
            <person name="Silva L."/>
            <person name="Khalil J.B."/>
            <person name="Rodrigues R."/>
            <person name="Silva L.S."/>
            <person name="Arantes T."/>
            <person name="Boratto P."/>
            <person name="Andrade M."/>
            <person name="Kroon E.G."/>
            <person name="Ribeiro B."/>
            <person name="Bergier I."/>
            <person name="Seligmann H."/>
            <person name="Ghigo E."/>
            <person name="Colson P."/>
            <person name="Levasseur A."/>
            <person name="Raoult D."/>
            <person name="Scola B.L."/>
        </authorList>
    </citation>
    <scope>NUCLEOTIDE SEQUENCE</scope>
    <source>
        <strain evidence="1">Soda lake</strain>
    </source>
</reference>
<accession>A0A6N1NNR0</accession>